<feature type="compositionally biased region" description="Low complexity" evidence="1">
    <location>
        <begin position="63"/>
        <end position="77"/>
    </location>
</feature>
<reference evidence="2" key="1">
    <citation type="journal article" date="2022" name="bioRxiv">
        <title>Sequencing and chromosome-scale assembly of the giantPleurodeles waltlgenome.</title>
        <authorList>
            <person name="Brown T."/>
            <person name="Elewa A."/>
            <person name="Iarovenko S."/>
            <person name="Subramanian E."/>
            <person name="Araus A.J."/>
            <person name="Petzold A."/>
            <person name="Susuki M."/>
            <person name="Suzuki K.-i.T."/>
            <person name="Hayashi T."/>
            <person name="Toyoda A."/>
            <person name="Oliveira C."/>
            <person name="Osipova E."/>
            <person name="Leigh N.D."/>
            <person name="Simon A."/>
            <person name="Yun M.H."/>
        </authorList>
    </citation>
    <scope>NUCLEOTIDE SEQUENCE</scope>
    <source>
        <strain evidence="2">20211129_DDA</strain>
        <tissue evidence="2">Liver</tissue>
    </source>
</reference>
<dbReference type="PROSITE" id="PS51257">
    <property type="entry name" value="PROKAR_LIPOPROTEIN"/>
    <property type="match status" value="1"/>
</dbReference>
<feature type="compositionally biased region" description="Basic and acidic residues" evidence="1">
    <location>
        <begin position="79"/>
        <end position="92"/>
    </location>
</feature>
<feature type="region of interest" description="Disordered" evidence="1">
    <location>
        <begin position="165"/>
        <end position="187"/>
    </location>
</feature>
<evidence type="ECO:0000313" key="3">
    <source>
        <dbReference type="Proteomes" id="UP001066276"/>
    </source>
</evidence>
<gene>
    <name evidence="2" type="ORF">NDU88_011024</name>
</gene>
<sequence length="187" mass="20663">MAKRGGGGWSQTAGFACRSQDTLGPQLLTRLPLVLCAPRVSSSCRVPAIGPSIQDEMAPGLQPRRALSAPTSRSAPSARRRDEWCAGEGQDRQWAQEKDRLRGAPFVPEPRGLPRRRRAPMQLEVAATRPLSGRLTATLIPSELLLRDTLVRRLPLRVTPDQLCAPEGMFTPPQRTHPRPRLPQRES</sequence>
<feature type="region of interest" description="Disordered" evidence="1">
    <location>
        <begin position="51"/>
        <end position="92"/>
    </location>
</feature>
<dbReference type="Proteomes" id="UP001066276">
    <property type="component" value="Chromosome 6"/>
</dbReference>
<proteinExistence type="predicted"/>
<name>A0AAV7QYX5_PLEWA</name>
<evidence type="ECO:0000256" key="1">
    <source>
        <dbReference type="SAM" id="MobiDB-lite"/>
    </source>
</evidence>
<dbReference type="AlphaFoldDB" id="A0AAV7QYX5"/>
<organism evidence="2 3">
    <name type="scientific">Pleurodeles waltl</name>
    <name type="common">Iberian ribbed newt</name>
    <dbReference type="NCBI Taxonomy" id="8319"/>
    <lineage>
        <taxon>Eukaryota</taxon>
        <taxon>Metazoa</taxon>
        <taxon>Chordata</taxon>
        <taxon>Craniata</taxon>
        <taxon>Vertebrata</taxon>
        <taxon>Euteleostomi</taxon>
        <taxon>Amphibia</taxon>
        <taxon>Batrachia</taxon>
        <taxon>Caudata</taxon>
        <taxon>Salamandroidea</taxon>
        <taxon>Salamandridae</taxon>
        <taxon>Pleurodelinae</taxon>
        <taxon>Pleurodeles</taxon>
    </lineage>
</organism>
<protein>
    <submittedName>
        <fullName evidence="2">Uncharacterized protein</fullName>
    </submittedName>
</protein>
<feature type="compositionally biased region" description="Basic residues" evidence="1">
    <location>
        <begin position="176"/>
        <end position="187"/>
    </location>
</feature>
<keyword evidence="3" id="KW-1185">Reference proteome</keyword>
<dbReference type="EMBL" id="JANPWB010000010">
    <property type="protein sequence ID" value="KAJ1144727.1"/>
    <property type="molecule type" value="Genomic_DNA"/>
</dbReference>
<accession>A0AAV7QYX5</accession>
<comment type="caution">
    <text evidence="2">The sequence shown here is derived from an EMBL/GenBank/DDBJ whole genome shotgun (WGS) entry which is preliminary data.</text>
</comment>
<evidence type="ECO:0000313" key="2">
    <source>
        <dbReference type="EMBL" id="KAJ1144727.1"/>
    </source>
</evidence>